<dbReference type="AlphaFoldDB" id="A0A0W0ZDZ1"/>
<dbReference type="RefSeq" id="WP_058512324.1">
    <property type="nucleotide sequence ID" value="NZ_DAIOMV010000001.1"/>
</dbReference>
<evidence type="ECO:0000313" key="1">
    <source>
        <dbReference type="EMBL" id="KTD67328.1"/>
    </source>
</evidence>
<gene>
    <name evidence="1" type="ORF">Lste_3534</name>
</gene>
<sequence length="73" mass="8189">MQSKHEQPSLISNVASTALCAERAVMNITRSAKHLFFPTADESRVSFIDRTQVELKQKGFEIANDLTSIVPRK</sequence>
<organism evidence="1 2">
    <name type="scientific">Legionella steelei</name>
    <dbReference type="NCBI Taxonomy" id="947033"/>
    <lineage>
        <taxon>Bacteria</taxon>
        <taxon>Pseudomonadati</taxon>
        <taxon>Pseudomonadota</taxon>
        <taxon>Gammaproteobacteria</taxon>
        <taxon>Legionellales</taxon>
        <taxon>Legionellaceae</taxon>
        <taxon>Legionella</taxon>
    </lineage>
</organism>
<reference evidence="1 2" key="1">
    <citation type="submission" date="2015-11" db="EMBL/GenBank/DDBJ databases">
        <title>Genomic analysis of 38 Legionella species identifies large and diverse effector repertoires.</title>
        <authorList>
            <person name="Burstein D."/>
            <person name="Amaro F."/>
            <person name="Zusman T."/>
            <person name="Lifshitz Z."/>
            <person name="Cohen O."/>
            <person name="Gilbert J.A."/>
            <person name="Pupko T."/>
            <person name="Shuman H.A."/>
            <person name="Segal G."/>
        </authorList>
    </citation>
    <scope>NUCLEOTIDE SEQUENCE [LARGE SCALE GENOMIC DNA]</scope>
    <source>
        <strain evidence="1 2">IMVS3376</strain>
    </source>
</reference>
<dbReference type="OrthoDB" id="5651512at2"/>
<evidence type="ECO:0000313" key="2">
    <source>
        <dbReference type="Proteomes" id="UP000054926"/>
    </source>
</evidence>
<proteinExistence type="predicted"/>
<dbReference type="EMBL" id="LNYY01000021">
    <property type="protein sequence ID" value="KTD67328.1"/>
    <property type="molecule type" value="Genomic_DNA"/>
</dbReference>
<keyword evidence="2" id="KW-1185">Reference proteome</keyword>
<name>A0A0W0ZDZ1_9GAMM</name>
<dbReference type="PATRIC" id="fig|947033.5.peg.3758"/>
<comment type="caution">
    <text evidence="1">The sequence shown here is derived from an EMBL/GenBank/DDBJ whole genome shotgun (WGS) entry which is preliminary data.</text>
</comment>
<protein>
    <submittedName>
        <fullName evidence="1">Uncharacterized protein</fullName>
    </submittedName>
</protein>
<dbReference type="Proteomes" id="UP000054926">
    <property type="component" value="Unassembled WGS sequence"/>
</dbReference>
<dbReference type="STRING" id="947033.Lste_3534"/>
<accession>A0A0W0ZDZ1</accession>